<dbReference type="STRING" id="195913.SAMN04488004_104194"/>
<dbReference type="InterPro" id="IPR036249">
    <property type="entry name" value="Thioredoxin-like_sf"/>
</dbReference>
<gene>
    <name evidence="2" type="ORF">SAMN04488004_104194</name>
</gene>
<dbReference type="SUPFAM" id="SSF52833">
    <property type="entry name" value="Thioredoxin-like"/>
    <property type="match status" value="1"/>
</dbReference>
<dbReference type="Pfam" id="PF13410">
    <property type="entry name" value="GST_C_2"/>
    <property type="match status" value="1"/>
</dbReference>
<dbReference type="InterPro" id="IPR004045">
    <property type="entry name" value="Glutathione_S-Trfase_N"/>
</dbReference>
<dbReference type="CDD" id="cd03049">
    <property type="entry name" value="GST_N_3"/>
    <property type="match status" value="1"/>
</dbReference>
<name>A0A1I4DN50_9RHOB</name>
<dbReference type="EMBL" id="FOTF01000004">
    <property type="protein sequence ID" value="SFK93496.1"/>
    <property type="molecule type" value="Genomic_DNA"/>
</dbReference>
<dbReference type="SUPFAM" id="SSF47616">
    <property type="entry name" value="GST C-terminal domain-like"/>
    <property type="match status" value="1"/>
</dbReference>
<sequence length="201" mass="22401">MKLLMSPASPFARKCRVLLREAQLMDTVAEVNVTTSPFDTAQDVAAANPLGKIPALLREHAPAIYDSRVITRFLDDHAGTAFYPSARLWEVLTLEATADGIMEAALAITYEARMRPEDRQMPEWMDAQWAKVSRAVASIDDRWMSHLNGPLDMGQIGVACALSYLDLRHDARGWRSGNDDLAAWHKTFMQRDSMQATVVPA</sequence>
<keyword evidence="3" id="KW-1185">Reference proteome</keyword>
<dbReference type="AlphaFoldDB" id="A0A1I4DN50"/>
<dbReference type="CDD" id="cd03205">
    <property type="entry name" value="GST_C_6"/>
    <property type="match status" value="1"/>
</dbReference>
<keyword evidence="2" id="KW-0808">Transferase</keyword>
<organism evidence="2 3">
    <name type="scientific">Loktanella salsilacus</name>
    <dbReference type="NCBI Taxonomy" id="195913"/>
    <lineage>
        <taxon>Bacteria</taxon>
        <taxon>Pseudomonadati</taxon>
        <taxon>Pseudomonadota</taxon>
        <taxon>Alphaproteobacteria</taxon>
        <taxon>Rhodobacterales</taxon>
        <taxon>Roseobacteraceae</taxon>
        <taxon>Loktanella</taxon>
    </lineage>
</organism>
<dbReference type="GO" id="GO:0016740">
    <property type="term" value="F:transferase activity"/>
    <property type="evidence" value="ECO:0007669"/>
    <property type="project" value="UniProtKB-KW"/>
</dbReference>
<protein>
    <submittedName>
        <fullName evidence="2">Glutathione S-transferase, N-terminal domain</fullName>
    </submittedName>
</protein>
<dbReference type="RefSeq" id="WP_090186474.1">
    <property type="nucleotide sequence ID" value="NZ_FOTF01000004.1"/>
</dbReference>
<dbReference type="Gene3D" id="3.40.30.10">
    <property type="entry name" value="Glutaredoxin"/>
    <property type="match status" value="1"/>
</dbReference>
<reference evidence="2 3" key="1">
    <citation type="submission" date="2016-10" db="EMBL/GenBank/DDBJ databases">
        <authorList>
            <person name="de Groot N.N."/>
        </authorList>
    </citation>
    <scope>NUCLEOTIDE SEQUENCE [LARGE SCALE GENOMIC DNA]</scope>
    <source>
        <strain evidence="2 3">DSM 16199</strain>
    </source>
</reference>
<feature type="domain" description="GST N-terminal" evidence="1">
    <location>
        <begin position="1"/>
        <end position="82"/>
    </location>
</feature>
<proteinExistence type="predicted"/>
<evidence type="ECO:0000313" key="2">
    <source>
        <dbReference type="EMBL" id="SFK93496.1"/>
    </source>
</evidence>
<dbReference type="Pfam" id="PF13409">
    <property type="entry name" value="GST_N_2"/>
    <property type="match status" value="1"/>
</dbReference>
<dbReference type="InterPro" id="IPR036282">
    <property type="entry name" value="Glutathione-S-Trfase_C_sf"/>
</dbReference>
<dbReference type="OrthoDB" id="9795329at2"/>
<evidence type="ECO:0000259" key="1">
    <source>
        <dbReference type="PROSITE" id="PS50404"/>
    </source>
</evidence>
<dbReference type="Gene3D" id="1.20.1050.10">
    <property type="match status" value="1"/>
</dbReference>
<dbReference type="Proteomes" id="UP000199550">
    <property type="component" value="Unassembled WGS sequence"/>
</dbReference>
<accession>A0A1I4DN50</accession>
<dbReference type="PROSITE" id="PS50404">
    <property type="entry name" value="GST_NTER"/>
    <property type="match status" value="1"/>
</dbReference>
<evidence type="ECO:0000313" key="3">
    <source>
        <dbReference type="Proteomes" id="UP000199550"/>
    </source>
</evidence>